<evidence type="ECO:0000313" key="2">
    <source>
        <dbReference type="EMBL" id="TQL40771.1"/>
    </source>
</evidence>
<dbReference type="AlphaFoldDB" id="A0A542XY79"/>
<keyword evidence="1" id="KW-0472">Membrane</keyword>
<feature type="transmembrane region" description="Helical" evidence="1">
    <location>
        <begin position="18"/>
        <end position="36"/>
    </location>
</feature>
<evidence type="ECO:0000313" key="3">
    <source>
        <dbReference type="Proteomes" id="UP000319094"/>
    </source>
</evidence>
<proteinExistence type="predicted"/>
<evidence type="ECO:0000256" key="1">
    <source>
        <dbReference type="SAM" id="Phobius"/>
    </source>
</evidence>
<accession>A0A542XY79</accession>
<sequence>MVAIDDPRAIRADKYNHFVMWAAFVLILIIAVVAIVCVPWDTTLAISTRGRPRQNLPVWFVMPMFVIVMTITVVKVTRGEKREREKLLDKGFPAWEIPFGYVVVTTMSAIFVFGQGYFAWGFFKAAGLLD</sequence>
<name>A0A542XY79_9MICO</name>
<feature type="transmembrane region" description="Helical" evidence="1">
    <location>
        <begin position="98"/>
        <end position="120"/>
    </location>
</feature>
<dbReference type="Proteomes" id="UP000319094">
    <property type="component" value="Unassembled WGS sequence"/>
</dbReference>
<gene>
    <name evidence="2" type="ORF">FB468_3295</name>
</gene>
<keyword evidence="3" id="KW-1185">Reference proteome</keyword>
<comment type="caution">
    <text evidence="2">The sequence shown here is derived from an EMBL/GenBank/DDBJ whole genome shotgun (WGS) entry which is preliminary data.</text>
</comment>
<feature type="transmembrane region" description="Helical" evidence="1">
    <location>
        <begin position="56"/>
        <end position="77"/>
    </location>
</feature>
<protein>
    <submittedName>
        <fullName evidence="2">Uncharacterized protein</fullName>
    </submittedName>
</protein>
<keyword evidence="1" id="KW-0812">Transmembrane</keyword>
<reference evidence="2 3" key="1">
    <citation type="submission" date="2019-06" db="EMBL/GenBank/DDBJ databases">
        <title>Sequencing the genomes of 1000 actinobacteria strains.</title>
        <authorList>
            <person name="Klenk H.-P."/>
        </authorList>
    </citation>
    <scope>NUCLEOTIDE SEQUENCE [LARGE SCALE GENOMIC DNA]</scope>
    <source>
        <strain evidence="2 3">DSM 8803</strain>
    </source>
</reference>
<organism evidence="2 3">
    <name type="scientific">Leucobacter komagatae</name>
    <dbReference type="NCBI Taxonomy" id="55969"/>
    <lineage>
        <taxon>Bacteria</taxon>
        <taxon>Bacillati</taxon>
        <taxon>Actinomycetota</taxon>
        <taxon>Actinomycetes</taxon>
        <taxon>Micrococcales</taxon>
        <taxon>Microbacteriaceae</taxon>
        <taxon>Leucobacter</taxon>
    </lineage>
</organism>
<keyword evidence="1" id="KW-1133">Transmembrane helix</keyword>
<dbReference type="EMBL" id="VFON01000002">
    <property type="protein sequence ID" value="TQL40771.1"/>
    <property type="molecule type" value="Genomic_DNA"/>
</dbReference>